<dbReference type="EMBL" id="WMQE01000033">
    <property type="protein sequence ID" value="MTK22265.1"/>
    <property type="molecule type" value="Genomic_DNA"/>
</dbReference>
<gene>
    <name evidence="2" type="ORF">GMA92_12680</name>
</gene>
<accession>A0A9X4XGL0</accession>
<name>A0A9X4XGL0_9FIRM</name>
<dbReference type="Gene3D" id="1.10.1660.10">
    <property type="match status" value="1"/>
</dbReference>
<reference evidence="2 3" key="1">
    <citation type="journal article" date="2019" name="Nat. Med.">
        <title>A library of human gut bacterial isolates paired with longitudinal multiomics data enables mechanistic microbiome research.</title>
        <authorList>
            <person name="Poyet M."/>
            <person name="Groussin M."/>
            <person name="Gibbons S.M."/>
            <person name="Avila-Pacheco J."/>
            <person name="Jiang X."/>
            <person name="Kearney S.M."/>
            <person name="Perrotta A.R."/>
            <person name="Berdy B."/>
            <person name="Zhao S."/>
            <person name="Lieberman T.D."/>
            <person name="Swanson P.K."/>
            <person name="Smith M."/>
            <person name="Roesemann S."/>
            <person name="Alexander J.E."/>
            <person name="Rich S.A."/>
            <person name="Livny J."/>
            <person name="Vlamakis H."/>
            <person name="Clish C."/>
            <person name="Bullock K."/>
            <person name="Deik A."/>
            <person name="Scott J."/>
            <person name="Pierce K.A."/>
            <person name="Xavier R.J."/>
            <person name="Alm E.J."/>
        </authorList>
    </citation>
    <scope>NUCLEOTIDE SEQUENCE [LARGE SCALE GENOMIC DNA]</scope>
    <source>
        <strain evidence="2 3">BIOML-A198</strain>
    </source>
</reference>
<dbReference type="Proteomes" id="UP000487649">
    <property type="component" value="Unassembled WGS sequence"/>
</dbReference>
<dbReference type="AlphaFoldDB" id="A0A9X4XGL0"/>
<sequence length="84" mass="9595">MAKIEIPIKDKKLLTIEEASAILGTSINTVRKAMKKGLLPFLKLGGNYRIYAFELDEFCKKMTYKQFDLESLELIDLNHNDVAC</sequence>
<comment type="caution">
    <text evidence="2">The sequence shown here is derived from an EMBL/GenBank/DDBJ whole genome shotgun (WGS) entry which is preliminary data.</text>
</comment>
<dbReference type="SUPFAM" id="SSF46955">
    <property type="entry name" value="Putative DNA-binding domain"/>
    <property type="match status" value="1"/>
</dbReference>
<protein>
    <submittedName>
        <fullName evidence="2">Excisionase family DNA-binding protein</fullName>
    </submittedName>
</protein>
<dbReference type="InterPro" id="IPR010093">
    <property type="entry name" value="SinI_DNA-bd"/>
</dbReference>
<evidence type="ECO:0000313" key="2">
    <source>
        <dbReference type="EMBL" id="MTK22265.1"/>
    </source>
</evidence>
<feature type="domain" description="Helix-turn-helix" evidence="1">
    <location>
        <begin position="13"/>
        <end position="58"/>
    </location>
</feature>
<organism evidence="2 3">
    <name type="scientific">Turicibacter sanguinis</name>
    <dbReference type="NCBI Taxonomy" id="154288"/>
    <lineage>
        <taxon>Bacteria</taxon>
        <taxon>Bacillati</taxon>
        <taxon>Bacillota</taxon>
        <taxon>Erysipelotrichia</taxon>
        <taxon>Erysipelotrichales</taxon>
        <taxon>Turicibacteraceae</taxon>
        <taxon>Turicibacter</taxon>
    </lineage>
</organism>
<evidence type="ECO:0000259" key="1">
    <source>
        <dbReference type="Pfam" id="PF12728"/>
    </source>
</evidence>
<keyword evidence="2" id="KW-0238">DNA-binding</keyword>
<proteinExistence type="predicted"/>
<dbReference type="NCBIfam" id="TIGR01764">
    <property type="entry name" value="excise"/>
    <property type="match status" value="1"/>
</dbReference>
<dbReference type="GO" id="GO:0003677">
    <property type="term" value="F:DNA binding"/>
    <property type="evidence" value="ECO:0007669"/>
    <property type="project" value="UniProtKB-KW"/>
</dbReference>
<dbReference type="InterPro" id="IPR041657">
    <property type="entry name" value="HTH_17"/>
</dbReference>
<dbReference type="InterPro" id="IPR009061">
    <property type="entry name" value="DNA-bd_dom_put_sf"/>
</dbReference>
<dbReference type="Pfam" id="PF12728">
    <property type="entry name" value="HTH_17"/>
    <property type="match status" value="1"/>
</dbReference>
<dbReference type="RefSeq" id="WP_155223035.1">
    <property type="nucleotide sequence ID" value="NZ_JADPFQ010000017.1"/>
</dbReference>
<evidence type="ECO:0000313" key="3">
    <source>
        <dbReference type="Proteomes" id="UP000487649"/>
    </source>
</evidence>